<name>A0ABM7M9V7_9ACTN</name>
<keyword evidence="2" id="KW-1133">Transmembrane helix</keyword>
<evidence type="ECO:0000313" key="5">
    <source>
        <dbReference type="Proteomes" id="UP000676967"/>
    </source>
</evidence>
<dbReference type="InterPro" id="IPR036208">
    <property type="entry name" value="VHL_sf"/>
</dbReference>
<proteinExistence type="predicted"/>
<gene>
    <name evidence="4" type="ORF">Aiant_90660</name>
</gene>
<dbReference type="SUPFAM" id="SSF49468">
    <property type="entry name" value="VHL"/>
    <property type="match status" value="1"/>
</dbReference>
<feature type="region of interest" description="Disordered" evidence="1">
    <location>
        <begin position="1"/>
        <end position="24"/>
    </location>
</feature>
<evidence type="ECO:0000256" key="1">
    <source>
        <dbReference type="SAM" id="MobiDB-lite"/>
    </source>
</evidence>
<sequence>MTEIPPDVPPGYQPPPVYAYQPPPPRNDRRNLGLIILVAVLGLLVVAGGALVVLRAAPADEPAAQPVAAAPAGDPVGAAPTGAADWPELEVHPAGAELILQGHAQNTATWIHFTNETAGTVVVKWVGYDQQRIFYQELAPGESYDQPTYLGHVWIVTRPDGTPFAVFEATGEPSRATIR</sequence>
<dbReference type="Pfam" id="PF01847">
    <property type="entry name" value="VHL"/>
    <property type="match status" value="1"/>
</dbReference>
<feature type="transmembrane region" description="Helical" evidence="2">
    <location>
        <begin position="32"/>
        <end position="54"/>
    </location>
</feature>
<dbReference type="InterPro" id="IPR037140">
    <property type="entry name" value="VHL_beta_dom_sf"/>
</dbReference>
<organism evidence="4 5">
    <name type="scientific">Actinoplanes ianthinogenes</name>
    <dbReference type="NCBI Taxonomy" id="122358"/>
    <lineage>
        <taxon>Bacteria</taxon>
        <taxon>Bacillati</taxon>
        <taxon>Actinomycetota</taxon>
        <taxon>Actinomycetes</taxon>
        <taxon>Micromonosporales</taxon>
        <taxon>Micromonosporaceae</taxon>
        <taxon>Actinoplanes</taxon>
    </lineage>
</organism>
<feature type="domain" description="von Hippel-Lindau disease tumour suppressor beta" evidence="3">
    <location>
        <begin position="108"/>
        <end position="156"/>
    </location>
</feature>
<evidence type="ECO:0000256" key="2">
    <source>
        <dbReference type="SAM" id="Phobius"/>
    </source>
</evidence>
<keyword evidence="5" id="KW-1185">Reference proteome</keyword>
<dbReference type="Gene3D" id="2.60.40.780">
    <property type="entry name" value="von Hippel-Lindau disease tumour suppressor, beta domain"/>
    <property type="match status" value="1"/>
</dbReference>
<accession>A0ABM7M9V7</accession>
<evidence type="ECO:0000259" key="3">
    <source>
        <dbReference type="Pfam" id="PF01847"/>
    </source>
</evidence>
<dbReference type="EMBL" id="AP023356">
    <property type="protein sequence ID" value="BCJ48409.1"/>
    <property type="molecule type" value="Genomic_DNA"/>
</dbReference>
<dbReference type="Proteomes" id="UP000676967">
    <property type="component" value="Chromosome"/>
</dbReference>
<protein>
    <recommendedName>
        <fullName evidence="3">von Hippel-Lindau disease tumour suppressor beta domain-containing protein</fullName>
    </recommendedName>
</protein>
<evidence type="ECO:0000313" key="4">
    <source>
        <dbReference type="EMBL" id="BCJ48409.1"/>
    </source>
</evidence>
<keyword evidence="2" id="KW-0812">Transmembrane</keyword>
<dbReference type="RefSeq" id="WP_189335437.1">
    <property type="nucleotide sequence ID" value="NZ_AP023356.1"/>
</dbReference>
<reference evidence="4 5" key="1">
    <citation type="submission" date="2020-08" db="EMBL/GenBank/DDBJ databases">
        <title>Whole genome shotgun sequence of Actinoplanes ianthinogenes NBRC 13996.</title>
        <authorList>
            <person name="Komaki H."/>
            <person name="Tamura T."/>
        </authorList>
    </citation>
    <scope>NUCLEOTIDE SEQUENCE [LARGE SCALE GENOMIC DNA]</scope>
    <source>
        <strain evidence="4 5">NBRC 13996</strain>
    </source>
</reference>
<dbReference type="InterPro" id="IPR024053">
    <property type="entry name" value="VHL_beta_dom"/>
</dbReference>
<keyword evidence="2" id="KW-0472">Membrane</keyword>